<dbReference type="InterPro" id="IPR017972">
    <property type="entry name" value="Cyt_P450_CS"/>
</dbReference>
<evidence type="ECO:0000256" key="4">
    <source>
        <dbReference type="RuleBase" id="RU000461"/>
    </source>
</evidence>
<sequence length="412" mass="46260">MTPDVVSFRQADLLSALYRRRGPVARLGPYVYLLGPEANQFVFANAHLFRVQEAFQALVPVDGPTSLIVSDGEDHRRRRRLVQPALHHRQIAGYLDVMAENADATLDTWQRGQVVDVYQEFRAAIRRSTIHSLFGARFAADAEFFGVQLQALLDLIDRNPPVITLLRRLNAPVWRRAMAARAKVDERVYAEIAKARAGATDTDDHVLATLARGDELSDLEIRDQVVTLIAAGYETTSAAMAWAVFSLLRHEQVRLKAKSEVDGVLGAQRPTVESLKQLPYLNGVVQETLRLYPPAVVSARTAAEDFEFAGRRIKKGTFLIYSPYVTHRLPDVWPDPLRFDPERWTEKPAPHEFLPFGGGPHRCIGANLATTELTVMLARLLARTELRYVPQRVRPTSVAAMRPKYGLRAEVL</sequence>
<keyword evidence="4" id="KW-0560">Oxidoreductase</keyword>
<dbReference type="PANTHER" id="PTHR24305:SF166">
    <property type="entry name" value="CYTOCHROME P450 12A4, MITOCHONDRIAL-RELATED"/>
    <property type="match status" value="1"/>
</dbReference>
<accession>A0A563EJZ2</accession>
<dbReference type="EMBL" id="VOBR01000026">
    <property type="protein sequence ID" value="TWP47375.1"/>
    <property type="molecule type" value="Genomic_DNA"/>
</dbReference>
<keyword evidence="3 4" id="KW-0479">Metal-binding</keyword>
<dbReference type="PRINTS" id="PR00385">
    <property type="entry name" value="P450"/>
</dbReference>
<reference evidence="5 6" key="1">
    <citation type="submission" date="2019-07" db="EMBL/GenBank/DDBJ databases">
        <title>Lentzea xizangensis sp. nov., isolated from Qinghai-Tibetan Plateau Soils.</title>
        <authorList>
            <person name="Huang J."/>
        </authorList>
    </citation>
    <scope>NUCLEOTIDE SEQUENCE [LARGE SCALE GENOMIC DNA]</scope>
    <source>
        <strain evidence="5 6">FXJ1.1311</strain>
    </source>
</reference>
<dbReference type="PANTHER" id="PTHR24305">
    <property type="entry name" value="CYTOCHROME P450"/>
    <property type="match status" value="1"/>
</dbReference>
<keyword evidence="3 4" id="KW-0408">Iron</keyword>
<dbReference type="PROSITE" id="PS00086">
    <property type="entry name" value="CYTOCHROME_P450"/>
    <property type="match status" value="1"/>
</dbReference>
<feature type="binding site" description="axial binding residue" evidence="3">
    <location>
        <position position="363"/>
    </location>
    <ligand>
        <name>heme</name>
        <dbReference type="ChEBI" id="CHEBI:30413"/>
    </ligand>
    <ligandPart>
        <name>Fe</name>
        <dbReference type="ChEBI" id="CHEBI:18248"/>
    </ligandPart>
</feature>
<keyword evidence="3 4" id="KW-0349">Heme</keyword>
<organism evidence="5 6">
    <name type="scientific">Lentzea tibetensis</name>
    <dbReference type="NCBI Taxonomy" id="2591470"/>
    <lineage>
        <taxon>Bacteria</taxon>
        <taxon>Bacillati</taxon>
        <taxon>Actinomycetota</taxon>
        <taxon>Actinomycetes</taxon>
        <taxon>Pseudonocardiales</taxon>
        <taxon>Pseudonocardiaceae</taxon>
        <taxon>Lentzea</taxon>
    </lineage>
</organism>
<dbReference type="OrthoDB" id="5290182at2"/>
<dbReference type="AlphaFoldDB" id="A0A563EJZ2"/>
<dbReference type="GO" id="GO:0016705">
    <property type="term" value="F:oxidoreductase activity, acting on paired donors, with incorporation or reduction of molecular oxygen"/>
    <property type="evidence" value="ECO:0007669"/>
    <property type="project" value="InterPro"/>
</dbReference>
<dbReference type="GO" id="GO:0004497">
    <property type="term" value="F:monooxygenase activity"/>
    <property type="evidence" value="ECO:0007669"/>
    <property type="project" value="UniProtKB-KW"/>
</dbReference>
<keyword evidence="6" id="KW-1185">Reference proteome</keyword>
<dbReference type="InterPro" id="IPR036396">
    <property type="entry name" value="Cyt_P450_sf"/>
</dbReference>
<comment type="cofactor">
    <cofactor evidence="1 3">
        <name>heme</name>
        <dbReference type="ChEBI" id="CHEBI:30413"/>
    </cofactor>
</comment>
<dbReference type="RefSeq" id="WP_146357774.1">
    <property type="nucleotide sequence ID" value="NZ_VOBR01000026.1"/>
</dbReference>
<dbReference type="InterPro" id="IPR050121">
    <property type="entry name" value="Cytochrome_P450_monoxygenase"/>
</dbReference>
<name>A0A563EJZ2_9PSEU</name>
<dbReference type="Pfam" id="PF00067">
    <property type="entry name" value="p450"/>
    <property type="match status" value="1"/>
</dbReference>
<evidence type="ECO:0000256" key="3">
    <source>
        <dbReference type="PIRSR" id="PIRSR602401-1"/>
    </source>
</evidence>
<dbReference type="InterPro" id="IPR001128">
    <property type="entry name" value="Cyt_P450"/>
</dbReference>
<dbReference type="CDD" id="cd11053">
    <property type="entry name" value="CYP110-like"/>
    <property type="match status" value="1"/>
</dbReference>
<dbReference type="GO" id="GO:0005506">
    <property type="term" value="F:iron ion binding"/>
    <property type="evidence" value="ECO:0007669"/>
    <property type="project" value="InterPro"/>
</dbReference>
<protein>
    <submittedName>
        <fullName evidence="5">Cytochrome P450</fullName>
    </submittedName>
</protein>
<dbReference type="Proteomes" id="UP000316639">
    <property type="component" value="Unassembled WGS sequence"/>
</dbReference>
<comment type="similarity">
    <text evidence="2 4">Belongs to the cytochrome P450 family.</text>
</comment>
<evidence type="ECO:0000313" key="5">
    <source>
        <dbReference type="EMBL" id="TWP47375.1"/>
    </source>
</evidence>
<dbReference type="GO" id="GO:0020037">
    <property type="term" value="F:heme binding"/>
    <property type="evidence" value="ECO:0007669"/>
    <property type="project" value="InterPro"/>
</dbReference>
<evidence type="ECO:0000256" key="1">
    <source>
        <dbReference type="ARBA" id="ARBA00001971"/>
    </source>
</evidence>
<proteinExistence type="inferred from homology"/>
<evidence type="ECO:0000256" key="2">
    <source>
        <dbReference type="ARBA" id="ARBA00010617"/>
    </source>
</evidence>
<dbReference type="PRINTS" id="PR00463">
    <property type="entry name" value="EP450I"/>
</dbReference>
<keyword evidence="4" id="KW-0503">Monooxygenase</keyword>
<comment type="caution">
    <text evidence="5">The sequence shown here is derived from an EMBL/GenBank/DDBJ whole genome shotgun (WGS) entry which is preliminary data.</text>
</comment>
<dbReference type="InterPro" id="IPR002401">
    <property type="entry name" value="Cyt_P450_E_grp-I"/>
</dbReference>
<dbReference type="Gene3D" id="1.10.630.10">
    <property type="entry name" value="Cytochrome P450"/>
    <property type="match status" value="1"/>
</dbReference>
<gene>
    <name evidence="5" type="ORF">FKR81_32175</name>
</gene>
<dbReference type="SUPFAM" id="SSF48264">
    <property type="entry name" value="Cytochrome P450"/>
    <property type="match status" value="1"/>
</dbReference>
<evidence type="ECO:0000313" key="6">
    <source>
        <dbReference type="Proteomes" id="UP000316639"/>
    </source>
</evidence>